<keyword evidence="3" id="KW-0227">DNA damage</keyword>
<evidence type="ECO:0000256" key="1">
    <source>
        <dbReference type="ARBA" id="ARBA00022722"/>
    </source>
</evidence>
<keyword evidence="5" id="KW-0234">DNA repair</keyword>
<dbReference type="EMBL" id="JBKBDE010000004">
    <property type="protein sequence ID" value="MFN6551422.1"/>
    <property type="molecule type" value="Genomic_DNA"/>
</dbReference>
<reference evidence="7 8" key="1">
    <citation type="submission" date="2024-12" db="EMBL/GenBank/DDBJ databases">
        <title>The coexistence of Mycolicibacterium septicum and Mycolicibacterium nivoides in clinical samples.</title>
        <authorList>
            <person name="Wang C."/>
            <person name="Feng Y."/>
            <person name="Zong Z."/>
        </authorList>
    </citation>
    <scope>NUCLEOTIDE SEQUENCE [LARGE SCALE GENOMIC DNA]</scope>
    <source>
        <strain evidence="7 8">120310</strain>
    </source>
</reference>
<evidence type="ECO:0000313" key="8">
    <source>
        <dbReference type="Proteomes" id="UP001635817"/>
    </source>
</evidence>
<gene>
    <name evidence="7" type="ORF">ACK4CP_13530</name>
</gene>
<dbReference type="Pfam" id="PF03852">
    <property type="entry name" value="Vsr"/>
    <property type="match status" value="1"/>
</dbReference>
<dbReference type="CDD" id="cd00221">
    <property type="entry name" value="Vsr"/>
    <property type="match status" value="1"/>
</dbReference>
<evidence type="ECO:0000256" key="4">
    <source>
        <dbReference type="ARBA" id="ARBA00022801"/>
    </source>
</evidence>
<accession>A0ABW9LU36</accession>
<dbReference type="SUPFAM" id="SSF52980">
    <property type="entry name" value="Restriction endonuclease-like"/>
    <property type="match status" value="1"/>
</dbReference>
<dbReference type="InterPro" id="IPR011335">
    <property type="entry name" value="Restrct_endonuc-II-like"/>
</dbReference>
<dbReference type="InterPro" id="IPR004603">
    <property type="entry name" value="DNA_mismatch_endonuc_vsr"/>
</dbReference>
<name>A0ABW9LU36_9MYCO</name>
<keyword evidence="4" id="KW-0378">Hydrolase</keyword>
<evidence type="ECO:0000313" key="7">
    <source>
        <dbReference type="EMBL" id="MFN6551422.1"/>
    </source>
</evidence>
<comment type="caution">
    <text evidence="7">The sequence shown here is derived from an EMBL/GenBank/DDBJ whole genome shotgun (WGS) entry which is preliminary data.</text>
</comment>
<keyword evidence="8" id="KW-1185">Reference proteome</keyword>
<keyword evidence="1" id="KW-0540">Nuclease</keyword>
<organism evidence="7 8">
    <name type="scientific">Mycolicibacterium septicum</name>
    <dbReference type="NCBI Taxonomy" id="98668"/>
    <lineage>
        <taxon>Bacteria</taxon>
        <taxon>Bacillati</taxon>
        <taxon>Actinomycetota</taxon>
        <taxon>Actinomycetes</taxon>
        <taxon>Mycobacteriales</taxon>
        <taxon>Mycobacteriaceae</taxon>
        <taxon>Mycolicibacterium</taxon>
    </lineage>
</organism>
<dbReference type="Proteomes" id="UP001635817">
    <property type="component" value="Unassembled WGS sequence"/>
</dbReference>
<proteinExistence type="inferred from homology"/>
<dbReference type="NCBIfam" id="TIGR00632">
    <property type="entry name" value="vsr"/>
    <property type="match status" value="1"/>
</dbReference>
<dbReference type="Gene3D" id="3.40.960.10">
    <property type="entry name" value="VSR Endonuclease"/>
    <property type="match status" value="1"/>
</dbReference>
<evidence type="ECO:0000256" key="6">
    <source>
        <dbReference type="ARBA" id="ARBA00029466"/>
    </source>
</evidence>
<comment type="similarity">
    <text evidence="6">Belongs to the Vsr family.</text>
</comment>
<evidence type="ECO:0000256" key="3">
    <source>
        <dbReference type="ARBA" id="ARBA00022763"/>
    </source>
</evidence>
<keyword evidence="2 7" id="KW-0255">Endonuclease</keyword>
<dbReference type="GO" id="GO:0004519">
    <property type="term" value="F:endonuclease activity"/>
    <property type="evidence" value="ECO:0007669"/>
    <property type="project" value="UniProtKB-KW"/>
</dbReference>
<dbReference type="RefSeq" id="WP_409550095.1">
    <property type="nucleotide sequence ID" value="NZ_JBKBDE010000004.1"/>
</dbReference>
<evidence type="ECO:0000256" key="2">
    <source>
        <dbReference type="ARBA" id="ARBA00022759"/>
    </source>
</evidence>
<protein>
    <submittedName>
        <fullName evidence="7">Very short patch repair endonuclease</fullName>
    </submittedName>
</protein>
<evidence type="ECO:0000256" key="5">
    <source>
        <dbReference type="ARBA" id="ARBA00023204"/>
    </source>
</evidence>
<sequence length="146" mass="16560">MRANRSRDTRPEKQLRSSLHAMGLRFRVCTRPIPSLKRTADIVFGPSKVAVFVDGCFWHGCPEHYTAPKTNADFWRSKIQRNKDRDLDTDSRLAEAGWQTIHAWEHEDVAAVTRRVAIAVELRRPSREIATPGAAPTARCRTGNLP</sequence>